<dbReference type="RefSeq" id="WP_012670416.1">
    <property type="nucleotide sequence ID" value="NC_012225.1"/>
</dbReference>
<keyword evidence="3" id="KW-1185">Reference proteome</keyword>
<evidence type="ECO:0000313" key="3">
    <source>
        <dbReference type="Proteomes" id="UP000001803"/>
    </source>
</evidence>
<dbReference type="GeneID" id="63961984"/>
<dbReference type="STRING" id="565034.BHWA1_00874"/>
<keyword evidence="1" id="KW-0732">Signal</keyword>
<protein>
    <recommendedName>
        <fullName evidence="4">Lipoprotein</fullName>
    </recommendedName>
</protein>
<dbReference type="EMBL" id="CP001357">
    <property type="protein sequence ID" value="ACN83367.1"/>
    <property type="molecule type" value="Genomic_DNA"/>
</dbReference>
<sequence>MIKKLSIILISIFIISCNSPFAGAGIKFSNRAGSYQNKDKSITVTITDKSKDNLIIDAVSSETINETITINSSSSSQYLKVNSEKYNGYIYILNLGNNVQNLFLTVRNDKGQNVIFNEKLTILK</sequence>
<evidence type="ECO:0000313" key="2">
    <source>
        <dbReference type="EMBL" id="ACN83367.1"/>
    </source>
</evidence>
<dbReference type="AlphaFoldDB" id="A0A3B6VAR7"/>
<organism evidence="2 3">
    <name type="scientific">Brachyspira hyodysenteriae (strain ATCC 49526 / WA1)</name>
    <dbReference type="NCBI Taxonomy" id="565034"/>
    <lineage>
        <taxon>Bacteria</taxon>
        <taxon>Pseudomonadati</taxon>
        <taxon>Spirochaetota</taxon>
        <taxon>Spirochaetia</taxon>
        <taxon>Brachyspirales</taxon>
        <taxon>Brachyspiraceae</taxon>
        <taxon>Brachyspira</taxon>
    </lineage>
</organism>
<dbReference type="Proteomes" id="UP000001803">
    <property type="component" value="Chromosome"/>
</dbReference>
<gene>
    <name evidence="2" type="ordered locus">BHWA1_00874</name>
</gene>
<feature type="chain" id="PRO_5017306976" description="Lipoprotein" evidence="1">
    <location>
        <begin position="25"/>
        <end position="124"/>
    </location>
</feature>
<feature type="signal peptide" evidence="1">
    <location>
        <begin position="1"/>
        <end position="24"/>
    </location>
</feature>
<reference evidence="2 3" key="1">
    <citation type="journal article" date="2009" name="PLoS ONE">
        <title>Genome sequence of the pathogenic intestinal spirochete Brachyspira hyodysenteriae reveals adaptations to its lifestyle in the porcine large intestine.</title>
        <authorList>
            <person name="Bellgard M.I."/>
            <person name="Wanchanthuek P."/>
            <person name="La T."/>
            <person name="Ryan K."/>
            <person name="Moolhuijzen P."/>
            <person name="Albertyn Z."/>
            <person name="Shaban B."/>
            <person name="Motro Y."/>
            <person name="Dunn D.S."/>
            <person name="Schibeci D."/>
            <person name="Hunter A."/>
            <person name="Barrero R."/>
            <person name="Phillips N.D."/>
            <person name="Hampson D.J."/>
        </authorList>
    </citation>
    <scope>NUCLEOTIDE SEQUENCE [LARGE SCALE GENOMIC DNA]</scope>
    <source>
        <strain evidence="3">ATCC 49526 / WA1</strain>
    </source>
</reference>
<name>A0A3B6VAR7_BRAHW</name>
<dbReference type="PROSITE" id="PS51257">
    <property type="entry name" value="PROKAR_LIPOPROTEIN"/>
    <property type="match status" value="1"/>
</dbReference>
<evidence type="ECO:0008006" key="4">
    <source>
        <dbReference type="Google" id="ProtNLM"/>
    </source>
</evidence>
<accession>A0A3B6VAR7</accession>
<evidence type="ECO:0000256" key="1">
    <source>
        <dbReference type="SAM" id="SignalP"/>
    </source>
</evidence>
<proteinExistence type="predicted"/>
<dbReference type="KEGG" id="bhy:BHWA1_00874"/>